<dbReference type="InterPro" id="IPR049119">
    <property type="entry name" value="FlgK_D2-like"/>
</dbReference>
<comment type="similarity">
    <text evidence="3">Belongs to the flagella basal body rod proteins family.</text>
</comment>
<evidence type="ECO:0000256" key="3">
    <source>
        <dbReference type="ARBA" id="ARBA00009677"/>
    </source>
</evidence>
<organism evidence="11 12">
    <name type="scientific">Candidatus Nitrotoga arctica</name>
    <dbReference type="NCBI Taxonomy" id="453162"/>
    <lineage>
        <taxon>Bacteria</taxon>
        <taxon>Pseudomonadati</taxon>
        <taxon>Pseudomonadota</taxon>
        <taxon>Betaproteobacteria</taxon>
        <taxon>Nitrosomonadales</taxon>
        <taxon>Gallionellaceae</taxon>
        <taxon>Candidatus Nitrotoga</taxon>
    </lineage>
</organism>
<dbReference type="InterPro" id="IPR010930">
    <property type="entry name" value="Flg_bb/hook_C_dom"/>
</dbReference>
<evidence type="ECO:0000256" key="1">
    <source>
        <dbReference type="ARBA" id="ARBA00004365"/>
    </source>
</evidence>
<dbReference type="EMBL" id="OU912926">
    <property type="protein sequence ID" value="CAG9932637.1"/>
    <property type="molecule type" value="Genomic_DNA"/>
</dbReference>
<dbReference type="InterPro" id="IPR002371">
    <property type="entry name" value="FlgK"/>
</dbReference>
<sequence>MGIGIFGSGVSALNAAQIGLSITEHNIANVNTPGFNRQEVVLGTRLPQATGAGFIGQGVDVNSVKRIYNEFLSNQVMQGQAQASQLETYANQIGQINNMLADPDAGLSPALQEFFGAVNDVAGSPESQAARQAMLGSAQSLVSRFQSLNQRMSDINSSINGQITSSVTTINSYAQQIASMNKNIVLAQAAFNGQPPNDLLDQRDQLISQLNQEIKANVVKQSDGSFNVFIGAGQSLVVGEQVNTLQAVQSLSDPSRIDVAYRSGASVIRLQQNSLQGGNMGGLLAFRSESLDVEQNALGRVAMVLADTFNQQHKLGQDLNGTLGGNFFAQPVPVVNTNAANTGNATVSASVASSSALTASDYSLRFNGGTAYTLTRLSDNTVTAFATLPQTVDGLTITTTAGAMTGDSYTIRPTVNGARDISVAISDPSKIAVSVPIRTNASLANIGSGRISAGTVNATLPINANLQQPVSIVFDSPPTTFTVTGVGISGSPVAGVAYVVGTAITYNGWTMQITGAPAAGDTFTVASNTNAAADNRNALLLASLQTKNTVAGGTASYQGAYAQLVSQVGNKTRELETISLAQTSMVNQLIQTQQSVSGVNLDEEAANLMRYQRAYQAAGKAIQIAGTLFDTLLSLGG</sequence>
<dbReference type="Pfam" id="PF21158">
    <property type="entry name" value="flgK_1st_1"/>
    <property type="match status" value="1"/>
</dbReference>
<evidence type="ECO:0000259" key="7">
    <source>
        <dbReference type="Pfam" id="PF00460"/>
    </source>
</evidence>
<evidence type="ECO:0000313" key="12">
    <source>
        <dbReference type="Proteomes" id="UP000839052"/>
    </source>
</evidence>
<accession>A0ABN8AN31</accession>
<dbReference type="Pfam" id="PF00460">
    <property type="entry name" value="Flg_bb_rod"/>
    <property type="match status" value="1"/>
</dbReference>
<keyword evidence="5" id="KW-0964">Secreted</keyword>
<gene>
    <name evidence="11" type="ORF">NTG6680_1384</name>
</gene>
<evidence type="ECO:0000259" key="8">
    <source>
        <dbReference type="Pfam" id="PF06429"/>
    </source>
</evidence>
<keyword evidence="11" id="KW-0969">Cilium</keyword>
<dbReference type="PANTHER" id="PTHR30033">
    <property type="entry name" value="FLAGELLAR HOOK-ASSOCIATED PROTEIN 1"/>
    <property type="match status" value="1"/>
</dbReference>
<dbReference type="PRINTS" id="PR01005">
    <property type="entry name" value="FLGHOOKAP1"/>
</dbReference>
<keyword evidence="11" id="KW-0966">Cell projection</keyword>
<dbReference type="InterPro" id="IPR053927">
    <property type="entry name" value="FlgK_helical"/>
</dbReference>
<evidence type="ECO:0000256" key="5">
    <source>
        <dbReference type="ARBA" id="ARBA00022525"/>
    </source>
</evidence>
<dbReference type="RefSeq" id="WP_239796540.1">
    <property type="nucleotide sequence ID" value="NZ_OU912926.1"/>
</dbReference>
<evidence type="ECO:0000256" key="4">
    <source>
        <dbReference type="ARBA" id="ARBA00016244"/>
    </source>
</evidence>
<comment type="subcellular location">
    <subcellularLocation>
        <location evidence="1">Bacterial flagellum</location>
    </subcellularLocation>
    <subcellularLocation>
        <location evidence="2">Secreted</location>
    </subcellularLocation>
</comment>
<keyword evidence="12" id="KW-1185">Reference proteome</keyword>
<name>A0ABN8AN31_9PROT</name>
<keyword evidence="6" id="KW-0975">Bacterial flagellum</keyword>
<keyword evidence="11" id="KW-0282">Flagellum</keyword>
<evidence type="ECO:0000259" key="10">
    <source>
        <dbReference type="Pfam" id="PF22638"/>
    </source>
</evidence>
<dbReference type="InterPro" id="IPR001444">
    <property type="entry name" value="Flag_bb_rod_N"/>
</dbReference>
<dbReference type="PANTHER" id="PTHR30033:SF1">
    <property type="entry name" value="FLAGELLAR HOOK-ASSOCIATED PROTEIN 1"/>
    <property type="match status" value="1"/>
</dbReference>
<feature type="domain" description="Flagellar hook-associated protein FlgK helical" evidence="10">
    <location>
        <begin position="94"/>
        <end position="328"/>
    </location>
</feature>
<dbReference type="Pfam" id="PF22638">
    <property type="entry name" value="FlgK_D1"/>
    <property type="match status" value="1"/>
</dbReference>
<dbReference type="Proteomes" id="UP000839052">
    <property type="component" value="Chromosome"/>
</dbReference>
<evidence type="ECO:0000256" key="2">
    <source>
        <dbReference type="ARBA" id="ARBA00004613"/>
    </source>
</evidence>
<evidence type="ECO:0000313" key="11">
    <source>
        <dbReference type="EMBL" id="CAG9932637.1"/>
    </source>
</evidence>
<feature type="domain" description="Flagellar basal body rod protein N-terminal" evidence="7">
    <location>
        <begin position="9"/>
        <end position="35"/>
    </location>
</feature>
<dbReference type="NCBIfam" id="TIGR02492">
    <property type="entry name" value="flgK_ends"/>
    <property type="match status" value="1"/>
</dbReference>
<evidence type="ECO:0000256" key="6">
    <source>
        <dbReference type="ARBA" id="ARBA00023143"/>
    </source>
</evidence>
<dbReference type="Pfam" id="PF06429">
    <property type="entry name" value="Flg_bbr_C"/>
    <property type="match status" value="1"/>
</dbReference>
<feature type="domain" description="Flagellar hook-associated protein 1 D2-like" evidence="9">
    <location>
        <begin position="337"/>
        <end position="413"/>
    </location>
</feature>
<proteinExistence type="inferred from homology"/>
<feature type="domain" description="Flagellar basal-body/hook protein C-terminal" evidence="8">
    <location>
        <begin position="595"/>
        <end position="635"/>
    </location>
</feature>
<protein>
    <recommendedName>
        <fullName evidence="4">Flagellar hook-associated protein 1</fullName>
    </recommendedName>
</protein>
<reference evidence="11 12" key="1">
    <citation type="submission" date="2021-10" db="EMBL/GenBank/DDBJ databases">
        <authorList>
            <person name="Koch H."/>
        </authorList>
    </citation>
    <scope>NUCLEOTIDE SEQUENCE [LARGE SCALE GENOMIC DNA]</scope>
    <source>
        <strain evidence="11">6680</strain>
    </source>
</reference>
<evidence type="ECO:0000259" key="9">
    <source>
        <dbReference type="Pfam" id="PF21158"/>
    </source>
</evidence>
<dbReference type="SUPFAM" id="SSF64518">
    <property type="entry name" value="Phase 1 flagellin"/>
    <property type="match status" value="2"/>
</dbReference>